<feature type="chain" id="PRO_5003461641" evidence="9">
    <location>
        <begin position="23"/>
        <end position="480"/>
    </location>
</feature>
<comment type="similarity">
    <text evidence="7">Belongs to the Slam family.</text>
</comment>
<keyword evidence="4 9" id="KW-0732">Signal</keyword>
<evidence type="ECO:0000256" key="5">
    <source>
        <dbReference type="ARBA" id="ARBA00023136"/>
    </source>
</evidence>
<protein>
    <submittedName>
        <fullName evidence="12">Chromosomal replication initiation protein</fullName>
    </submittedName>
</protein>
<evidence type="ECO:0000256" key="2">
    <source>
        <dbReference type="ARBA" id="ARBA00022452"/>
    </source>
</evidence>
<evidence type="ECO:0000256" key="3">
    <source>
        <dbReference type="ARBA" id="ARBA00022692"/>
    </source>
</evidence>
<proteinExistence type="inferred from homology"/>
<accession>G4AA04</accession>
<feature type="domain" description="Surface lipoprotein assembly modifier N-terminal TPR repeats region" evidence="11">
    <location>
        <begin position="61"/>
        <end position="164"/>
    </location>
</feature>
<evidence type="ECO:0000256" key="4">
    <source>
        <dbReference type="ARBA" id="ARBA00022729"/>
    </source>
</evidence>
<dbReference type="InterPro" id="IPR007655">
    <property type="entry name" value="Slam_C"/>
</dbReference>
<keyword evidence="6" id="KW-0998">Cell outer membrane</keyword>
<feature type="domain" description="Surface lipoprotein assembly modifier C-terminal" evidence="10">
    <location>
        <begin position="193"/>
        <end position="480"/>
    </location>
</feature>
<dbReference type="InterPro" id="IPR057556">
    <property type="entry name" value="TPR_Slam"/>
</dbReference>
<dbReference type="PATRIC" id="fig|907488.3.peg.1646"/>
<evidence type="ECO:0000256" key="8">
    <source>
        <dbReference type="SAM" id="Coils"/>
    </source>
</evidence>
<dbReference type="Gene3D" id="1.25.40.10">
    <property type="entry name" value="Tetratricopeptide repeat domain"/>
    <property type="match status" value="1"/>
</dbReference>
<gene>
    <name evidence="12" type="ORF">SC1083_1677</name>
</gene>
<sequence>MKLNHSFLFFALSLAATSMVYAEERPEPRNNLPEERIQVAKPQLAQPQPVQTESSDNKHTLSITKEELAKHPDLIIRGLIPAVLQNNTEAVELLLPLYQNLPQQDPFLLAWAEAIIATKQGNYSRAVQEYRTLFAQRPDILQLRYQFAHALFLNNDNEAAKDQFQKLRAEVNDEQSQHVIDQYLTAINQRDQWRISSGISFLNESNVSNAPKAGTRIGGWQAWQRESAHGLSYYLSSEKKWSLPKNVFAKFIWDGQGKYYWDNKKYNEFNARIGAGLGYQTANTEVVLLPFTERRWYSGGSSGSDAMKQFSKNSGVRFELSHWFHKMWQISTALEYGEQRYVKRKHLSGNNYLWSNTLLFLPYSGQYWFAGVDYNRENTRDSDNAYQRKNLRLGWVQEWPLGISTRISLAYARRTYNNIDFFSIRQKNNEYQAALTVWHRNLYFLGITPKLTWSYQKNDSNHPFYRYDKNRIYLEMSKTF</sequence>
<evidence type="ECO:0000256" key="1">
    <source>
        <dbReference type="ARBA" id="ARBA00004571"/>
    </source>
</evidence>
<name>G4AA04_AGGAC</name>
<evidence type="ECO:0000256" key="9">
    <source>
        <dbReference type="SAM" id="SignalP"/>
    </source>
</evidence>
<keyword evidence="8" id="KW-0175">Coiled coil</keyword>
<dbReference type="Pfam" id="PF24575">
    <property type="entry name" value="TPR_Slam"/>
    <property type="match status" value="1"/>
</dbReference>
<evidence type="ECO:0000313" key="13">
    <source>
        <dbReference type="Proteomes" id="UP000005508"/>
    </source>
</evidence>
<dbReference type="InterPro" id="IPR011990">
    <property type="entry name" value="TPR-like_helical_dom_sf"/>
</dbReference>
<evidence type="ECO:0000259" key="10">
    <source>
        <dbReference type="Pfam" id="PF04575"/>
    </source>
</evidence>
<evidence type="ECO:0000256" key="6">
    <source>
        <dbReference type="ARBA" id="ARBA00023237"/>
    </source>
</evidence>
<reference evidence="12 13" key="1">
    <citation type="submission" date="2010-10" db="EMBL/GenBank/DDBJ databases">
        <authorList>
            <person name="Chen C."/>
            <person name="Kittichotirat W."/>
            <person name="Asikainen S."/>
            <person name="Bumgarner R."/>
        </authorList>
    </citation>
    <scope>NUCLEOTIDE SEQUENCE [LARGE SCALE GENOMIC DNA]</scope>
    <source>
        <strain evidence="12 13">SC1083</strain>
    </source>
</reference>
<feature type="coiled-coil region" evidence="8">
    <location>
        <begin position="150"/>
        <end position="177"/>
    </location>
</feature>
<feature type="signal peptide" evidence="9">
    <location>
        <begin position="1"/>
        <end position="22"/>
    </location>
</feature>
<dbReference type="GO" id="GO:0009279">
    <property type="term" value="C:cell outer membrane"/>
    <property type="evidence" value="ECO:0007669"/>
    <property type="project" value="UniProtKB-SubCell"/>
</dbReference>
<dbReference type="EMBL" id="AEJM01000036">
    <property type="protein sequence ID" value="EGY33116.1"/>
    <property type="molecule type" value="Genomic_DNA"/>
</dbReference>
<evidence type="ECO:0000313" key="12">
    <source>
        <dbReference type="EMBL" id="EGY33116.1"/>
    </source>
</evidence>
<organism evidence="12 13">
    <name type="scientific">Aggregatibacter actinomycetemcomitans serotype e str. SC1083</name>
    <dbReference type="NCBI Taxonomy" id="907488"/>
    <lineage>
        <taxon>Bacteria</taxon>
        <taxon>Pseudomonadati</taxon>
        <taxon>Pseudomonadota</taxon>
        <taxon>Gammaproteobacteria</taxon>
        <taxon>Pasteurellales</taxon>
        <taxon>Pasteurellaceae</taxon>
        <taxon>Aggregatibacter</taxon>
    </lineage>
</organism>
<keyword evidence="3" id="KW-0812">Transmembrane</keyword>
<evidence type="ECO:0000259" key="11">
    <source>
        <dbReference type="Pfam" id="PF24575"/>
    </source>
</evidence>
<dbReference type="Pfam" id="PF04575">
    <property type="entry name" value="SlipAM"/>
    <property type="match status" value="1"/>
</dbReference>
<dbReference type="AlphaFoldDB" id="G4AA04"/>
<comment type="caution">
    <text evidence="12">The sequence shown here is derived from an EMBL/GenBank/DDBJ whole genome shotgun (WGS) entry which is preliminary data.</text>
</comment>
<dbReference type="SUPFAM" id="SSF48452">
    <property type="entry name" value="TPR-like"/>
    <property type="match status" value="1"/>
</dbReference>
<keyword evidence="2" id="KW-1134">Transmembrane beta strand</keyword>
<dbReference type="Proteomes" id="UP000005508">
    <property type="component" value="Unassembled WGS sequence"/>
</dbReference>
<evidence type="ECO:0000256" key="7">
    <source>
        <dbReference type="ARBA" id="ARBA00023609"/>
    </source>
</evidence>
<keyword evidence="5" id="KW-0472">Membrane</keyword>
<comment type="subcellular location">
    <subcellularLocation>
        <location evidence="1">Cell outer membrane</location>
        <topology evidence="1">Multi-pass membrane protein</topology>
    </subcellularLocation>
</comment>